<evidence type="ECO:0000256" key="1">
    <source>
        <dbReference type="ARBA" id="ARBA00022535"/>
    </source>
</evidence>
<keyword evidence="3 4" id="KW-0378">Hydrolase</keyword>
<accession>A0ABP0F7Y5</accession>
<sequence length="903" mass="102561">MILLFPQLFLSVYQYFTGNVFKGANNADISKTLSDALLLLWRVNSLIEFVEFLRVVLRGIFSGNNYVHCFFITQGDYKLEDFYTNRKISSSLARKYQNISSCDCITLTADDGLIQNSYVSLQEKVSVVHVKDNTDNLSKDLLFLVCAKSPIGDSCEFDLFIRHASECFTRLKKQHPSDIEAEKAFAQLPIELDSATDASTMQMILNNYLSQETSSEQCCILLVLHDIGQIVCQIVDDEVLNFEFCHPTDEGLFSHLCRDAQPYCNHDLTQSDKEQLESLFGSEVHSSLCVPITDKHSRQTIGIVCLCNKKKNNSGRFNLNDVAVVNAVMAKTWTVLASSLTLQKERKARQECEAMLQIARNLFTHLDDVGMLLGEIIQEARTLTNAERCSVFLVDKASNELVSKVFDGIVTIDESLDPRQYDFENITEVRIPLSQGVAGHVAITGKTLNISDAYSHPLFYRGIDDTTGFRTRNILCFPIKDHNGVVVGVSQLCNKIKGPCFTSYDTALAEKFAVFSGISISHSLLYKQVEEAGSRNQLANELVTYHMKVDKDDIVGNIPDKQLTLQQFDENFDKFCYPPRSLCPDHKIKACIWMYEDLGLISKFHISMHTLVHFILMVRKGYREPPYHNWDHAFSVMHHAYLLAKNLELNDKLSDLEIIALLTACICHDVDHRGTNNAFQVNSKSALASLYSSEGSVLERHHFAQTVCILSTSGCNIFENMKRKDYAQTLDLIKNIILATDVATHLQIMPQLEDLAKNGLNLSSKNHRMLLLSLCMTASDLSDQTKNWKTTKNTSKLIYKEFFSQGDLEKRMGNLPAIINDRERACVPQLQINFIEHIALPAYKVLANLFAEYIEVYERVQRNLKRWRLVEKEFLSRGLPNNDSLDFLTDEFDRHLFEELGET</sequence>
<keyword evidence="7" id="KW-1185">Reference proteome</keyword>
<dbReference type="EMBL" id="CAWYQH010000024">
    <property type="protein sequence ID" value="CAK8675833.1"/>
    <property type="molecule type" value="Genomic_DNA"/>
</dbReference>
<dbReference type="EC" id="3.1.4.-" evidence="4"/>
<dbReference type="PANTHER" id="PTHR11347">
    <property type="entry name" value="CYCLIC NUCLEOTIDE PHOSPHODIESTERASE"/>
    <property type="match status" value="1"/>
</dbReference>
<comment type="similarity">
    <text evidence="4">Belongs to the cyclic nucleotide phosphodiesterase family.</text>
</comment>
<evidence type="ECO:0000313" key="6">
    <source>
        <dbReference type="EMBL" id="CAK8675833.1"/>
    </source>
</evidence>
<dbReference type="Pfam" id="PF01590">
    <property type="entry name" value="GAF"/>
    <property type="match status" value="2"/>
</dbReference>
<dbReference type="Pfam" id="PF00233">
    <property type="entry name" value="PDEase_I"/>
    <property type="match status" value="1"/>
</dbReference>
<dbReference type="PROSITE" id="PS51845">
    <property type="entry name" value="PDEASE_I_2"/>
    <property type="match status" value="1"/>
</dbReference>
<feature type="domain" description="PDEase" evidence="5">
    <location>
        <begin position="551"/>
        <end position="874"/>
    </location>
</feature>
<keyword evidence="1" id="KW-0140">cGMP</keyword>
<dbReference type="InterPro" id="IPR003018">
    <property type="entry name" value="GAF"/>
</dbReference>
<dbReference type="Proteomes" id="UP001642483">
    <property type="component" value="Unassembled WGS sequence"/>
</dbReference>
<dbReference type="InterPro" id="IPR023174">
    <property type="entry name" value="PDEase_CS"/>
</dbReference>
<dbReference type="SMART" id="SM00471">
    <property type="entry name" value="HDc"/>
    <property type="match status" value="1"/>
</dbReference>
<evidence type="ECO:0000313" key="7">
    <source>
        <dbReference type="Proteomes" id="UP001642483"/>
    </source>
</evidence>
<evidence type="ECO:0000259" key="5">
    <source>
        <dbReference type="PROSITE" id="PS51845"/>
    </source>
</evidence>
<dbReference type="InterPro" id="IPR036971">
    <property type="entry name" value="PDEase_catalytic_dom_sf"/>
</dbReference>
<protein>
    <recommendedName>
        <fullName evidence="4">Phosphodiesterase</fullName>
        <ecNumber evidence="4">3.1.4.-</ecNumber>
    </recommendedName>
</protein>
<dbReference type="PROSITE" id="PS00126">
    <property type="entry name" value="PDEASE_I_1"/>
    <property type="match status" value="1"/>
</dbReference>
<gene>
    <name evidence="6" type="ORF">CVLEPA_LOCUS5367</name>
</gene>
<dbReference type="InterPro" id="IPR002073">
    <property type="entry name" value="PDEase_catalytic_dom"/>
</dbReference>
<keyword evidence="2 4" id="KW-0479">Metal-binding</keyword>
<dbReference type="CDD" id="cd00077">
    <property type="entry name" value="HDc"/>
    <property type="match status" value="1"/>
</dbReference>
<name>A0ABP0F7Y5_CLALP</name>
<evidence type="ECO:0000256" key="2">
    <source>
        <dbReference type="ARBA" id="ARBA00022723"/>
    </source>
</evidence>
<evidence type="ECO:0000256" key="3">
    <source>
        <dbReference type="ARBA" id="ARBA00022801"/>
    </source>
</evidence>
<proteinExistence type="inferred from homology"/>
<evidence type="ECO:0000256" key="4">
    <source>
        <dbReference type="RuleBase" id="RU363067"/>
    </source>
</evidence>
<dbReference type="InterPro" id="IPR023088">
    <property type="entry name" value="PDEase"/>
</dbReference>
<dbReference type="PRINTS" id="PR00387">
    <property type="entry name" value="PDIESTERASE1"/>
</dbReference>
<dbReference type="SUPFAM" id="SSF109604">
    <property type="entry name" value="HD-domain/PDEase-like"/>
    <property type="match status" value="1"/>
</dbReference>
<comment type="cofactor">
    <cofactor evidence="4">
        <name>a divalent metal cation</name>
        <dbReference type="ChEBI" id="CHEBI:60240"/>
    </cofactor>
    <text evidence="4">Binds 2 divalent metal cations per subunit. Site 1 may preferentially bind zinc ions, while site 2 has a preference for magnesium and/or manganese ions.</text>
</comment>
<dbReference type="InterPro" id="IPR003607">
    <property type="entry name" value="HD/PDEase_dom"/>
</dbReference>
<organism evidence="6 7">
    <name type="scientific">Clavelina lepadiformis</name>
    <name type="common">Light-bulb sea squirt</name>
    <name type="synonym">Ascidia lepadiformis</name>
    <dbReference type="NCBI Taxonomy" id="159417"/>
    <lineage>
        <taxon>Eukaryota</taxon>
        <taxon>Metazoa</taxon>
        <taxon>Chordata</taxon>
        <taxon>Tunicata</taxon>
        <taxon>Ascidiacea</taxon>
        <taxon>Aplousobranchia</taxon>
        <taxon>Clavelinidae</taxon>
        <taxon>Clavelina</taxon>
    </lineage>
</organism>
<dbReference type="Gene3D" id="1.10.1300.10">
    <property type="entry name" value="3'5'-cyclic nucleotide phosphodiesterase, catalytic domain"/>
    <property type="match status" value="1"/>
</dbReference>
<dbReference type="Gene3D" id="3.30.450.40">
    <property type="match status" value="2"/>
</dbReference>
<dbReference type="InterPro" id="IPR029016">
    <property type="entry name" value="GAF-like_dom_sf"/>
</dbReference>
<dbReference type="SUPFAM" id="SSF55781">
    <property type="entry name" value="GAF domain-like"/>
    <property type="match status" value="2"/>
</dbReference>
<reference evidence="6 7" key="1">
    <citation type="submission" date="2024-02" db="EMBL/GenBank/DDBJ databases">
        <authorList>
            <person name="Daric V."/>
            <person name="Darras S."/>
        </authorList>
    </citation>
    <scope>NUCLEOTIDE SEQUENCE [LARGE SCALE GENOMIC DNA]</scope>
</reference>
<comment type="caution">
    <text evidence="6">The sequence shown here is derived from an EMBL/GenBank/DDBJ whole genome shotgun (WGS) entry which is preliminary data.</text>
</comment>
<dbReference type="SMART" id="SM00065">
    <property type="entry name" value="GAF"/>
    <property type="match status" value="2"/>
</dbReference>